<keyword evidence="2" id="KW-1133">Transmembrane helix</keyword>
<reference evidence="4" key="2">
    <citation type="journal article" date="2017" name="Stand. Genomic Sci.">
        <title>Complete genome sequence of the sulfur-oxidizing chemolithoautotrophic Sulfurovum lithotrophicum 42BKTT.</title>
        <authorList>
            <person name="Jeon W."/>
            <person name="Priscilla L."/>
            <person name="Park G."/>
            <person name="Lee H."/>
            <person name="Lee N."/>
            <person name="Lee D."/>
            <person name="Kwon H."/>
            <person name="Ahn I."/>
            <person name="Lee C."/>
            <person name="Lee H."/>
            <person name="Ahn J."/>
        </authorList>
    </citation>
    <scope>NUCLEOTIDE SEQUENCE [LARGE SCALE GENOMIC DNA]</scope>
    <source>
        <strain evidence="4">ATCC BAA-797 / 42BKT</strain>
    </source>
</reference>
<gene>
    <name evidence="3" type="ORF">YH65_07875</name>
</gene>
<feature type="compositionally biased region" description="Acidic residues" evidence="1">
    <location>
        <begin position="36"/>
        <end position="55"/>
    </location>
</feature>
<feature type="compositionally biased region" description="Acidic residues" evidence="1">
    <location>
        <begin position="66"/>
        <end position="80"/>
    </location>
</feature>
<feature type="compositionally biased region" description="Basic and acidic residues" evidence="1">
    <location>
        <begin position="1"/>
        <end position="19"/>
    </location>
</feature>
<reference evidence="3 4" key="1">
    <citation type="submission" date="2015-04" db="EMBL/GenBank/DDBJ databases">
        <title>Complete genome sequence of Sulfurovum lithotrophicum ATCC BAA-797T.</title>
        <authorList>
            <person name="Ahn J."/>
            <person name="Park G."/>
            <person name="Jeon W."/>
            <person name="Jang Y."/>
            <person name="Jang M."/>
            <person name="Lee H."/>
            <person name="Lee H."/>
        </authorList>
    </citation>
    <scope>NUCLEOTIDE SEQUENCE [LARGE SCALE GENOMIC DNA]</scope>
    <source>
        <strain evidence="4">ATCC BAA-797 / 42BKT</strain>
    </source>
</reference>
<evidence type="ECO:0000256" key="1">
    <source>
        <dbReference type="SAM" id="MobiDB-lite"/>
    </source>
</evidence>
<keyword evidence="4" id="KW-1185">Reference proteome</keyword>
<protein>
    <submittedName>
        <fullName evidence="3">Uncharacterized protein</fullName>
    </submittedName>
</protein>
<feature type="compositionally biased region" description="Basic and acidic residues" evidence="1">
    <location>
        <begin position="56"/>
        <end position="65"/>
    </location>
</feature>
<feature type="transmembrane region" description="Helical" evidence="2">
    <location>
        <begin position="186"/>
        <end position="205"/>
    </location>
</feature>
<evidence type="ECO:0000313" key="3">
    <source>
        <dbReference type="EMBL" id="AKF25316.1"/>
    </source>
</evidence>
<keyword evidence="2" id="KW-0812">Transmembrane</keyword>
<evidence type="ECO:0000256" key="2">
    <source>
        <dbReference type="SAM" id="Phobius"/>
    </source>
</evidence>
<keyword evidence="2" id="KW-0472">Membrane</keyword>
<feature type="transmembrane region" description="Helical" evidence="2">
    <location>
        <begin position="240"/>
        <end position="258"/>
    </location>
</feature>
<organism evidence="3 4">
    <name type="scientific">Sulfurovum lithotrophicum</name>
    <dbReference type="NCBI Taxonomy" id="206403"/>
    <lineage>
        <taxon>Bacteria</taxon>
        <taxon>Pseudomonadati</taxon>
        <taxon>Campylobacterota</taxon>
        <taxon>Epsilonproteobacteria</taxon>
        <taxon>Campylobacterales</taxon>
        <taxon>Sulfurovaceae</taxon>
        <taxon>Sulfurovum</taxon>
    </lineage>
</organism>
<dbReference type="EMBL" id="CP011308">
    <property type="protein sequence ID" value="AKF25316.1"/>
    <property type="molecule type" value="Genomic_DNA"/>
</dbReference>
<sequence length="393" mass="43933">MLMSEHKEQNEELEVKGENLEEALLNPEENEKVTEPENETIEETEVPEKDEEVPADVEKTEKTEVSDETEEAEEVTEEDLDSQIANLNNEDAAVLLVKKAKHIVHDAEAQMEECKLLLSDDLKDLEAAKESLEKGGMDECEEMLETLGYSGTKEGGEEEEAVVFETKEEVPPVHIRDVSSGKFTGFLLALVFGAATFIGLIYFAASKIGTTLNPNNILSVETYKNLLAGLGSLVGMDNPMVGGAILAIAVLLVMFIVYKIRVSIKAAGNFAFAKEQLKKAEEYAELKGTCKDEMDSIDAHIKDAIETLKNYEVILHEQKGKLKRIHHLEKSDDESADYHAKSLKEMEDTYELIKTIKEFLNTPMSEEGKLSGKSTLFLYRAKNRLDKMIESLY</sequence>
<dbReference type="AlphaFoldDB" id="A0A7U4RR14"/>
<name>A0A7U4RR14_9BACT</name>
<dbReference type="Proteomes" id="UP000034444">
    <property type="component" value="Chromosome"/>
</dbReference>
<evidence type="ECO:0000313" key="4">
    <source>
        <dbReference type="Proteomes" id="UP000034444"/>
    </source>
</evidence>
<dbReference type="KEGG" id="slh:YH65_07875"/>
<accession>A0A7U4RR14</accession>
<feature type="region of interest" description="Disordered" evidence="1">
    <location>
        <begin position="1"/>
        <end position="80"/>
    </location>
</feature>
<proteinExistence type="predicted"/>